<evidence type="ECO:0000256" key="1">
    <source>
        <dbReference type="SAM" id="SignalP"/>
    </source>
</evidence>
<keyword evidence="1" id="KW-0732">Signal</keyword>
<gene>
    <name evidence="2" type="ORF">C8E89_1236</name>
</gene>
<keyword evidence="3" id="KW-1185">Reference proteome</keyword>
<evidence type="ECO:0000313" key="3">
    <source>
        <dbReference type="Proteomes" id="UP000247781"/>
    </source>
</evidence>
<feature type="chain" id="PRO_5016410946" description="Alpha/beta hydrolase" evidence="1">
    <location>
        <begin position="28"/>
        <end position="260"/>
    </location>
</feature>
<reference evidence="2 3" key="2">
    <citation type="submission" date="2018-06" db="EMBL/GenBank/DDBJ databases">
        <title>Sequencing of bacterial isolates from soil warming experiment in Harvard Forest, Massachusetts, USA.</title>
        <authorList>
            <person name="Deangelis K.PhD."/>
        </authorList>
    </citation>
    <scope>NUCLEOTIDE SEQUENCE [LARGE SCALE GENOMIC DNA]</scope>
    <source>
        <strain evidence="2 3">GAS496</strain>
    </source>
</reference>
<dbReference type="Proteomes" id="UP000247781">
    <property type="component" value="Unassembled WGS sequence"/>
</dbReference>
<name>A0A318H9W4_9MYCO</name>
<evidence type="ECO:0008006" key="4">
    <source>
        <dbReference type="Google" id="ProtNLM"/>
    </source>
</evidence>
<organism evidence="2 3">
    <name type="scientific">Mycolicibacterium moriokaense</name>
    <dbReference type="NCBI Taxonomy" id="39691"/>
    <lineage>
        <taxon>Bacteria</taxon>
        <taxon>Bacillati</taxon>
        <taxon>Actinomycetota</taxon>
        <taxon>Actinomycetes</taxon>
        <taxon>Mycobacteriales</taxon>
        <taxon>Mycobacteriaceae</taxon>
        <taxon>Mycolicibacterium</taxon>
    </lineage>
</organism>
<proteinExistence type="predicted"/>
<protein>
    <recommendedName>
        <fullName evidence="4">Alpha/beta hydrolase</fullName>
    </recommendedName>
</protein>
<dbReference type="EMBL" id="QJJU01000023">
    <property type="protein sequence ID" value="PXX03204.1"/>
    <property type="molecule type" value="Genomic_DNA"/>
</dbReference>
<evidence type="ECO:0000313" key="2">
    <source>
        <dbReference type="EMBL" id="PXX03204.1"/>
    </source>
</evidence>
<dbReference type="AlphaFoldDB" id="A0A318H9W4"/>
<dbReference type="InterPro" id="IPR029058">
    <property type="entry name" value="AB_hydrolase_fold"/>
</dbReference>
<comment type="caution">
    <text evidence="2">The sequence shown here is derived from an EMBL/GenBank/DDBJ whole genome shotgun (WGS) entry which is preliminary data.</text>
</comment>
<feature type="signal peptide" evidence="1">
    <location>
        <begin position="1"/>
        <end position="27"/>
    </location>
</feature>
<dbReference type="SUPFAM" id="SSF53474">
    <property type="entry name" value="alpha/beta-Hydrolases"/>
    <property type="match status" value="1"/>
</dbReference>
<reference evidence="3" key="1">
    <citation type="submission" date="2018-05" db="EMBL/GenBank/DDBJ databases">
        <authorList>
            <person name="Deangelis K."/>
            <person name="Huntemann M."/>
            <person name="Clum A."/>
            <person name="Pillay M."/>
            <person name="Palaniappan K."/>
            <person name="Varghese N."/>
            <person name="Mikhailova N."/>
            <person name="Stamatis D."/>
            <person name="Reddy T."/>
            <person name="Daum C."/>
            <person name="Shapiro N."/>
            <person name="Ivanova N."/>
            <person name="Kyrpides N."/>
            <person name="Woyke T."/>
        </authorList>
    </citation>
    <scope>NUCLEOTIDE SEQUENCE [LARGE SCALE GENOMIC DNA]</scope>
    <source>
        <strain evidence="3">GAS496</strain>
    </source>
</reference>
<sequence length="260" mass="27839">MGRGVVTTLRVLAASLVVAVASLTACARDESEFTYLRIQVDGQPTLAITRKDARIRGIVVYFHGIDGNEFSMTSDSSQREMTRDLVDAGFAVVSSFAGGNAFGDQQTVQNYRELGSMAHEHYQIDNVYFLADGLGAIPAINLFASGHAPMRGLAAINPVLNLTTARTHVPALSVNEPSAPSEIGDPMALDPEALQGKDIRFYVSPQDSDAPSADNATLFERRFGGTAKISVVGCSGAHRDASCVQGEDLARWFTQLDART</sequence>
<accession>A0A318H9W4</accession>
<dbReference type="PROSITE" id="PS51257">
    <property type="entry name" value="PROKAR_LIPOPROTEIN"/>
    <property type="match status" value="1"/>
</dbReference>